<dbReference type="Pfam" id="PF02493">
    <property type="entry name" value="MORN"/>
    <property type="match status" value="5"/>
</dbReference>
<name>A0A813CKL2_9DINO</name>
<feature type="compositionally biased region" description="Basic and acidic residues" evidence="2">
    <location>
        <begin position="18"/>
        <end position="27"/>
    </location>
</feature>
<gene>
    <name evidence="3" type="primary">rsph1</name>
    <name evidence="3" type="ORF">SNEC2469_LOCUS35302</name>
</gene>
<dbReference type="OrthoDB" id="270720at2759"/>
<evidence type="ECO:0000256" key="1">
    <source>
        <dbReference type="ARBA" id="ARBA00022737"/>
    </source>
</evidence>
<dbReference type="PANTHER" id="PTHR43215:SF14">
    <property type="entry name" value="RADIAL SPOKE HEAD 1 HOMOLOG"/>
    <property type="match status" value="1"/>
</dbReference>
<accession>A0A813CKL2</accession>
<dbReference type="Proteomes" id="UP000601435">
    <property type="component" value="Unassembled WGS sequence"/>
</dbReference>
<dbReference type="PANTHER" id="PTHR43215">
    <property type="entry name" value="RADIAL SPOKE HEAD 1 HOMOLOG"/>
    <property type="match status" value="1"/>
</dbReference>
<keyword evidence="4" id="KW-1185">Reference proteome</keyword>
<feature type="region of interest" description="Disordered" evidence="2">
    <location>
        <begin position="218"/>
        <end position="241"/>
    </location>
</feature>
<dbReference type="SMART" id="SM00698">
    <property type="entry name" value="MORN"/>
    <property type="match status" value="4"/>
</dbReference>
<evidence type="ECO:0000313" key="4">
    <source>
        <dbReference type="Proteomes" id="UP000601435"/>
    </source>
</evidence>
<sequence length="264" mass="29041">MGDLEEEGEPKYQLFVKGAEKPREEGSQKFTGQGKALYLTGDSYEGTFVEGLRTGKGVYVFKKTGDSYEGKYEENRKHGFGKMTYRNNVGEEEDADPPDENAPPRGGTYLGNFTAGLRGRLASAGPEAPADGTFTYVNGDAYAGQWREGKKHGNGTYTFAKDGTQLVGEWEDGKIVSGKWVFPNGTFYCGKFRYNKPYGKGVWVFKNGNQLAGDYLQKEQATEEEPADETEGAPKPDPKVWCQFKPSKSVAVRGGSMFYPKTGA</sequence>
<reference evidence="3" key="1">
    <citation type="submission" date="2021-02" db="EMBL/GenBank/DDBJ databases">
        <authorList>
            <person name="Dougan E. K."/>
            <person name="Rhodes N."/>
            <person name="Thang M."/>
            <person name="Chan C."/>
        </authorList>
    </citation>
    <scope>NUCLEOTIDE SEQUENCE</scope>
</reference>
<organism evidence="3 4">
    <name type="scientific">Symbiodinium necroappetens</name>
    <dbReference type="NCBI Taxonomy" id="1628268"/>
    <lineage>
        <taxon>Eukaryota</taxon>
        <taxon>Sar</taxon>
        <taxon>Alveolata</taxon>
        <taxon>Dinophyceae</taxon>
        <taxon>Suessiales</taxon>
        <taxon>Symbiodiniaceae</taxon>
        <taxon>Symbiodinium</taxon>
    </lineage>
</organism>
<dbReference type="Gene3D" id="2.20.110.10">
    <property type="entry name" value="Histone H3 K4-specific methyltransferase SET7/9 N-terminal domain"/>
    <property type="match status" value="2"/>
</dbReference>
<comment type="caution">
    <text evidence="3">The sequence shown here is derived from an EMBL/GenBank/DDBJ whole genome shotgun (WGS) entry which is preliminary data.</text>
</comment>
<feature type="compositionally biased region" description="Acidic residues" evidence="2">
    <location>
        <begin position="222"/>
        <end position="231"/>
    </location>
</feature>
<dbReference type="InterPro" id="IPR003409">
    <property type="entry name" value="MORN"/>
</dbReference>
<evidence type="ECO:0000256" key="2">
    <source>
        <dbReference type="SAM" id="MobiDB-lite"/>
    </source>
</evidence>
<keyword evidence="1" id="KW-0677">Repeat</keyword>
<evidence type="ECO:0000313" key="3">
    <source>
        <dbReference type="EMBL" id="CAE7944289.1"/>
    </source>
</evidence>
<protein>
    <submittedName>
        <fullName evidence="3">Rsph1 protein</fullName>
    </submittedName>
</protein>
<proteinExistence type="predicted"/>
<dbReference type="AlphaFoldDB" id="A0A813CKL2"/>
<dbReference type="SUPFAM" id="SSF82185">
    <property type="entry name" value="Histone H3 K4-specific methyltransferase SET7/9 N-terminal domain"/>
    <property type="match status" value="2"/>
</dbReference>
<dbReference type="EMBL" id="CAJNJA010101474">
    <property type="protein sequence ID" value="CAE7944289.1"/>
    <property type="molecule type" value="Genomic_DNA"/>
</dbReference>
<feature type="region of interest" description="Disordered" evidence="2">
    <location>
        <begin position="1"/>
        <end position="33"/>
    </location>
</feature>